<proteinExistence type="predicted"/>
<dbReference type="RefSeq" id="WP_131837747.1">
    <property type="nucleotide sequence ID" value="NZ_SLWB01000001.1"/>
</dbReference>
<sequence>MKRLLLLSLIGIVGLLGAGKAKAQLHNMGLQMSMVNPKGSDAAKRGFNSLYGGLFYEYRFTGADIDKNELRDHFGLEFGLNYTEFIKKGNWDLSKYATSKYSGFDAFFGNNSPAIRSSNKGVNFYTAPKFYVEVYPELVELYVMGKVGLQYLSSSGSIAALNNQSWKAKSSSNTNFFVGAAVGFELKLGTVFVGANFGFDTNSPKKAMEKQTYTPPIEGSPITINPFGKMGNLWGNSVLEFKIKALLNAQD</sequence>
<accession>A0A4V2RQW0</accession>
<dbReference type="EMBL" id="SLWB01000001">
    <property type="protein sequence ID" value="TCN72961.1"/>
    <property type="molecule type" value="Genomic_DNA"/>
</dbReference>
<evidence type="ECO:0000313" key="2">
    <source>
        <dbReference type="Proteomes" id="UP000294830"/>
    </source>
</evidence>
<protein>
    <recommendedName>
        <fullName evidence="3">Outer membrane protein with beta-barrel domain</fullName>
    </recommendedName>
</protein>
<comment type="caution">
    <text evidence="1">The sequence shown here is derived from an EMBL/GenBank/DDBJ whole genome shotgun (WGS) entry which is preliminary data.</text>
</comment>
<evidence type="ECO:0000313" key="1">
    <source>
        <dbReference type="EMBL" id="TCN72961.1"/>
    </source>
</evidence>
<name>A0A4V2RQW0_9BACT</name>
<organism evidence="1 2">
    <name type="scientific">Acetobacteroides hydrogenigenes</name>
    <dbReference type="NCBI Taxonomy" id="979970"/>
    <lineage>
        <taxon>Bacteria</taxon>
        <taxon>Pseudomonadati</taxon>
        <taxon>Bacteroidota</taxon>
        <taxon>Bacteroidia</taxon>
        <taxon>Bacteroidales</taxon>
        <taxon>Rikenellaceae</taxon>
        <taxon>Acetobacteroides</taxon>
    </lineage>
</organism>
<keyword evidence="2" id="KW-1185">Reference proteome</keyword>
<dbReference type="AlphaFoldDB" id="A0A4V2RQW0"/>
<dbReference type="Proteomes" id="UP000294830">
    <property type="component" value="Unassembled WGS sequence"/>
</dbReference>
<reference evidence="1 2" key="1">
    <citation type="submission" date="2019-03" db="EMBL/GenBank/DDBJ databases">
        <title>Genomic Encyclopedia of Archaeal and Bacterial Type Strains, Phase II (KMG-II): from individual species to whole genera.</title>
        <authorList>
            <person name="Goeker M."/>
        </authorList>
    </citation>
    <scope>NUCLEOTIDE SEQUENCE [LARGE SCALE GENOMIC DNA]</scope>
    <source>
        <strain evidence="1 2">RL-C</strain>
    </source>
</reference>
<evidence type="ECO:0008006" key="3">
    <source>
        <dbReference type="Google" id="ProtNLM"/>
    </source>
</evidence>
<dbReference type="OrthoDB" id="9829106at2"/>
<gene>
    <name evidence="1" type="ORF">CLV25_101179</name>
</gene>